<proteinExistence type="predicted"/>
<dbReference type="EMBL" id="MAYG01000023">
    <property type="protein sequence ID" value="OCA70279.1"/>
    <property type="molecule type" value="Genomic_DNA"/>
</dbReference>
<evidence type="ECO:0000313" key="3">
    <source>
        <dbReference type="Proteomes" id="UP000093432"/>
    </source>
</evidence>
<dbReference type="PROSITE" id="PS51257">
    <property type="entry name" value="PROKAR_LIPOPROTEIN"/>
    <property type="match status" value="1"/>
</dbReference>
<evidence type="ECO:0000313" key="2">
    <source>
        <dbReference type="EMBL" id="OCA70279.1"/>
    </source>
</evidence>
<organism evidence="2 3">
    <name type="scientific">Chryseobacterium arthrosphaerae</name>
    <dbReference type="NCBI Taxonomy" id="651561"/>
    <lineage>
        <taxon>Bacteria</taxon>
        <taxon>Pseudomonadati</taxon>
        <taxon>Bacteroidota</taxon>
        <taxon>Flavobacteriia</taxon>
        <taxon>Flavobacteriales</taxon>
        <taxon>Weeksellaceae</taxon>
        <taxon>Chryseobacterium group</taxon>
        <taxon>Chryseobacterium</taxon>
    </lineage>
</organism>
<dbReference type="AlphaFoldDB" id="A0A1B8ZF84"/>
<protein>
    <recommendedName>
        <fullName evidence="4">Copper resistance protein NlpE</fullName>
    </recommendedName>
</protein>
<dbReference type="Proteomes" id="UP000093432">
    <property type="component" value="Unassembled WGS sequence"/>
</dbReference>
<dbReference type="STRING" id="651561.BBI00_20855"/>
<dbReference type="RefSeq" id="WP_065400770.1">
    <property type="nucleotide sequence ID" value="NZ_MAYG01000023.1"/>
</dbReference>
<feature type="region of interest" description="Disordered" evidence="1">
    <location>
        <begin position="38"/>
        <end position="62"/>
    </location>
</feature>
<comment type="caution">
    <text evidence="2">The sequence shown here is derived from an EMBL/GenBank/DDBJ whole genome shotgun (WGS) entry which is preliminary data.</text>
</comment>
<evidence type="ECO:0000256" key="1">
    <source>
        <dbReference type="SAM" id="MobiDB-lite"/>
    </source>
</evidence>
<dbReference type="Pfam" id="PF04170">
    <property type="entry name" value="NlpE"/>
    <property type="match status" value="1"/>
</dbReference>
<sequence length="165" mass="17764">MMKNKMLILGIGAALFLASCTKDKKDGQVGEPADVVADSTATAQPTATDSTQAVTSAQGDTSENALDWNGTYEATVPCADCPGIKTSLTLNNDKTFSITEEYIDRKSKNEDKGSFTWDATGSIITLKGKTANYKYKVGEGMLIQLDMDGKEITGPNKDLYVFKKK</sequence>
<feature type="compositionally biased region" description="Polar residues" evidence="1">
    <location>
        <begin position="39"/>
        <end position="62"/>
    </location>
</feature>
<evidence type="ECO:0008006" key="4">
    <source>
        <dbReference type="Google" id="ProtNLM"/>
    </source>
</evidence>
<gene>
    <name evidence="2" type="ORF">BBI00_20855</name>
</gene>
<reference evidence="3" key="1">
    <citation type="submission" date="2016-07" db="EMBL/GenBank/DDBJ databases">
        <authorList>
            <person name="Florea S."/>
            <person name="Webb J.S."/>
            <person name="Jaromczyk J."/>
            <person name="Schardl C.L."/>
        </authorList>
    </citation>
    <scope>NUCLEOTIDE SEQUENCE [LARGE SCALE GENOMIC DNA]</scope>
    <source>
        <strain evidence="3">CC-VM-7</strain>
    </source>
</reference>
<dbReference type="Gene3D" id="2.40.128.640">
    <property type="match status" value="1"/>
</dbReference>
<accession>A0A1B8ZF84</accession>
<name>A0A1B8ZF84_9FLAO</name>
<dbReference type="InterPro" id="IPR007298">
    <property type="entry name" value="Cu-R_lipoprotein_NlpE"/>
</dbReference>